<dbReference type="GO" id="GO:0005886">
    <property type="term" value="C:plasma membrane"/>
    <property type="evidence" value="ECO:0007669"/>
    <property type="project" value="UniProtKB-SubCell"/>
</dbReference>
<dbReference type="EMBL" id="OV121140">
    <property type="protein sequence ID" value="CAH0563652.1"/>
    <property type="molecule type" value="Genomic_DNA"/>
</dbReference>
<dbReference type="PANTHER" id="PTHR11533:SF294">
    <property type="entry name" value="THYROTROPIN-RELEASING HORMONE-DEGRADING ECTOENZYME"/>
    <property type="match status" value="1"/>
</dbReference>
<dbReference type="OrthoDB" id="510539at2759"/>
<evidence type="ECO:0000256" key="8">
    <source>
        <dbReference type="ARBA" id="ARBA00022723"/>
    </source>
</evidence>
<dbReference type="SUPFAM" id="SSF55486">
    <property type="entry name" value="Metalloproteases ('zincins'), catalytic domain"/>
    <property type="match status" value="1"/>
</dbReference>
<evidence type="ECO:0000259" key="23">
    <source>
        <dbReference type="Pfam" id="PF17900"/>
    </source>
</evidence>
<dbReference type="InterPro" id="IPR001930">
    <property type="entry name" value="Peptidase_M1"/>
</dbReference>
<dbReference type="FunFam" id="1.10.390.10:FF:000013">
    <property type="entry name" value="Aminopeptidase N"/>
    <property type="match status" value="1"/>
</dbReference>
<evidence type="ECO:0000256" key="12">
    <source>
        <dbReference type="ARBA" id="ARBA00022989"/>
    </source>
</evidence>
<dbReference type="Pfam" id="PF17900">
    <property type="entry name" value="Peptidase_M1_N"/>
    <property type="match status" value="1"/>
</dbReference>
<dbReference type="InterPro" id="IPR034016">
    <property type="entry name" value="M1_APN-typ"/>
</dbReference>
<name>A0A9P0BK48_BRAAE</name>
<evidence type="ECO:0000256" key="14">
    <source>
        <dbReference type="ARBA" id="ARBA00023136"/>
    </source>
</evidence>
<dbReference type="GO" id="GO:0006508">
    <property type="term" value="P:proteolysis"/>
    <property type="evidence" value="ECO:0007669"/>
    <property type="project" value="UniProtKB-KW"/>
</dbReference>
<dbReference type="InterPro" id="IPR014782">
    <property type="entry name" value="Peptidase_M1_dom"/>
</dbReference>
<evidence type="ECO:0000256" key="5">
    <source>
        <dbReference type="ARBA" id="ARBA00022622"/>
    </source>
</evidence>
<keyword evidence="9 20" id="KW-0378">Hydrolase</keyword>
<dbReference type="PRINTS" id="PR00756">
    <property type="entry name" value="ALADIPTASE"/>
</dbReference>
<gene>
    <name evidence="24" type="ORF">MELIAE_LOCUS12414</name>
</gene>
<evidence type="ECO:0000256" key="7">
    <source>
        <dbReference type="ARBA" id="ARBA00022692"/>
    </source>
</evidence>
<comment type="subcellular location">
    <subcellularLocation>
        <location evidence="2">Cell membrane</location>
        <topology evidence="2">Lipid-anchor</topology>
        <topology evidence="2">GPI-anchor</topology>
    </subcellularLocation>
    <subcellularLocation>
        <location evidence="1">Membrane</location>
        <topology evidence="1">Single-pass type II membrane protein</topology>
    </subcellularLocation>
</comment>
<keyword evidence="5" id="KW-0336">GPI-anchor</keyword>
<dbReference type="Gene3D" id="2.60.40.1730">
    <property type="entry name" value="tricorn interacting facor f3 domain"/>
    <property type="match status" value="1"/>
</dbReference>
<evidence type="ECO:0000256" key="4">
    <source>
        <dbReference type="ARBA" id="ARBA00022438"/>
    </source>
</evidence>
<evidence type="ECO:0000256" key="2">
    <source>
        <dbReference type="ARBA" id="ARBA00004609"/>
    </source>
</evidence>
<feature type="binding site" evidence="18">
    <location>
        <position position="329"/>
    </location>
    <ligand>
        <name>Zn(2+)</name>
        <dbReference type="ChEBI" id="CHEBI:29105"/>
        <note>catalytic</note>
    </ligand>
</feature>
<dbReference type="Gene3D" id="1.10.390.10">
    <property type="entry name" value="Neutral Protease Domain 2"/>
    <property type="match status" value="1"/>
</dbReference>
<keyword evidence="10 18" id="KW-0862">Zinc</keyword>
<dbReference type="GO" id="GO:0005737">
    <property type="term" value="C:cytoplasm"/>
    <property type="evidence" value="ECO:0007669"/>
    <property type="project" value="TreeGrafter"/>
</dbReference>
<dbReference type="InterPro" id="IPR027268">
    <property type="entry name" value="Peptidase_M4/M1_CTD_sf"/>
</dbReference>
<keyword evidence="16" id="KW-0449">Lipoprotein</keyword>
<evidence type="ECO:0000256" key="6">
    <source>
        <dbReference type="ARBA" id="ARBA00022670"/>
    </source>
</evidence>
<dbReference type="PANTHER" id="PTHR11533">
    <property type="entry name" value="PROTEASE M1 ZINC METALLOPROTEASE"/>
    <property type="match status" value="1"/>
</dbReference>
<dbReference type="InterPro" id="IPR050344">
    <property type="entry name" value="Peptidase_M1_aminopeptidases"/>
</dbReference>
<dbReference type="CDD" id="cd09601">
    <property type="entry name" value="M1_APN-Q_like"/>
    <property type="match status" value="1"/>
</dbReference>
<evidence type="ECO:0000259" key="22">
    <source>
        <dbReference type="Pfam" id="PF11838"/>
    </source>
</evidence>
<feature type="domain" description="ERAP1-like C-terminal" evidence="22">
    <location>
        <begin position="654"/>
        <end position="752"/>
    </location>
</feature>
<keyword evidence="7" id="KW-0812">Transmembrane</keyword>
<dbReference type="Proteomes" id="UP001154078">
    <property type="component" value="Chromosome 9"/>
</dbReference>
<evidence type="ECO:0000256" key="17">
    <source>
        <dbReference type="PIRSR" id="PIRSR634016-1"/>
    </source>
</evidence>
<evidence type="ECO:0000256" key="3">
    <source>
        <dbReference type="ARBA" id="ARBA00010136"/>
    </source>
</evidence>
<reference evidence="24" key="1">
    <citation type="submission" date="2021-12" db="EMBL/GenBank/DDBJ databases">
        <authorList>
            <person name="King R."/>
        </authorList>
    </citation>
    <scope>NUCLEOTIDE SEQUENCE</scope>
</reference>
<feature type="active site" description="Proton acceptor" evidence="17">
    <location>
        <position position="307"/>
    </location>
</feature>
<feature type="domain" description="Peptidase M1 membrane alanine aminopeptidase" evidence="21">
    <location>
        <begin position="235"/>
        <end position="453"/>
    </location>
</feature>
<dbReference type="Gene3D" id="1.25.50.20">
    <property type="match status" value="2"/>
</dbReference>
<keyword evidence="14" id="KW-0472">Membrane</keyword>
<feature type="domain" description="ERAP1-like C-terminal" evidence="22">
    <location>
        <begin position="525"/>
        <end position="625"/>
    </location>
</feature>
<keyword evidence="13 20" id="KW-0482">Metalloprotease</keyword>
<dbReference type="Gene3D" id="2.60.40.1910">
    <property type="match status" value="1"/>
</dbReference>
<evidence type="ECO:0000256" key="9">
    <source>
        <dbReference type="ARBA" id="ARBA00022801"/>
    </source>
</evidence>
<evidence type="ECO:0000256" key="15">
    <source>
        <dbReference type="ARBA" id="ARBA00023180"/>
    </source>
</evidence>
<proteinExistence type="inferred from homology"/>
<dbReference type="InterPro" id="IPR042097">
    <property type="entry name" value="Aminopeptidase_N-like_N_sf"/>
</dbReference>
<dbReference type="InterPro" id="IPR045357">
    <property type="entry name" value="Aminopeptidase_N-like_N"/>
</dbReference>
<dbReference type="GO" id="GO:0098552">
    <property type="term" value="C:side of membrane"/>
    <property type="evidence" value="ECO:0007669"/>
    <property type="project" value="UniProtKB-KW"/>
</dbReference>
<feature type="domain" description="Aminopeptidase N-like N-terminal" evidence="23">
    <location>
        <begin position="15"/>
        <end position="203"/>
    </location>
</feature>
<dbReference type="Pfam" id="PF11838">
    <property type="entry name" value="ERAP1_C"/>
    <property type="match status" value="2"/>
</dbReference>
<organism evidence="24 25">
    <name type="scientific">Brassicogethes aeneus</name>
    <name type="common">Rape pollen beetle</name>
    <name type="synonym">Meligethes aeneus</name>
    <dbReference type="NCBI Taxonomy" id="1431903"/>
    <lineage>
        <taxon>Eukaryota</taxon>
        <taxon>Metazoa</taxon>
        <taxon>Ecdysozoa</taxon>
        <taxon>Arthropoda</taxon>
        <taxon>Hexapoda</taxon>
        <taxon>Insecta</taxon>
        <taxon>Pterygota</taxon>
        <taxon>Neoptera</taxon>
        <taxon>Endopterygota</taxon>
        <taxon>Coleoptera</taxon>
        <taxon>Polyphaga</taxon>
        <taxon>Cucujiformia</taxon>
        <taxon>Nitidulidae</taxon>
        <taxon>Meligethinae</taxon>
        <taxon>Brassicogethes</taxon>
    </lineage>
</organism>
<dbReference type="GO" id="GO:0070006">
    <property type="term" value="F:metalloaminopeptidase activity"/>
    <property type="evidence" value="ECO:0007669"/>
    <property type="project" value="TreeGrafter"/>
</dbReference>
<evidence type="ECO:0000259" key="21">
    <source>
        <dbReference type="Pfam" id="PF01433"/>
    </source>
</evidence>
<evidence type="ECO:0000256" key="19">
    <source>
        <dbReference type="PIRSR" id="PIRSR634016-4"/>
    </source>
</evidence>
<comment type="similarity">
    <text evidence="3 20">Belongs to the peptidase M1 family.</text>
</comment>
<evidence type="ECO:0000313" key="24">
    <source>
        <dbReference type="EMBL" id="CAH0563652.1"/>
    </source>
</evidence>
<protein>
    <recommendedName>
        <fullName evidence="20">Aminopeptidase</fullName>
        <ecNumber evidence="20">3.4.11.-</ecNumber>
    </recommendedName>
</protein>
<feature type="binding site" evidence="18">
    <location>
        <position position="310"/>
    </location>
    <ligand>
        <name>Zn(2+)</name>
        <dbReference type="ChEBI" id="CHEBI:29105"/>
        <note>catalytic</note>
    </ligand>
</feature>
<dbReference type="GO" id="GO:0043171">
    <property type="term" value="P:peptide catabolic process"/>
    <property type="evidence" value="ECO:0007669"/>
    <property type="project" value="TreeGrafter"/>
</dbReference>
<evidence type="ECO:0000313" key="25">
    <source>
        <dbReference type="Proteomes" id="UP001154078"/>
    </source>
</evidence>
<keyword evidence="15" id="KW-0325">Glycoprotein</keyword>
<accession>A0A9P0BK48</accession>
<dbReference type="SUPFAM" id="SSF63737">
    <property type="entry name" value="Leukotriene A4 hydrolase N-terminal domain"/>
    <property type="match status" value="1"/>
</dbReference>
<keyword evidence="12" id="KW-1133">Transmembrane helix</keyword>
<keyword evidence="4 20" id="KW-0031">Aminopeptidase</keyword>
<evidence type="ECO:0000256" key="1">
    <source>
        <dbReference type="ARBA" id="ARBA00004606"/>
    </source>
</evidence>
<keyword evidence="8 18" id="KW-0479">Metal-binding</keyword>
<keyword evidence="25" id="KW-1185">Reference proteome</keyword>
<evidence type="ECO:0000256" key="18">
    <source>
        <dbReference type="PIRSR" id="PIRSR634016-3"/>
    </source>
</evidence>
<dbReference type="GO" id="GO:0005615">
    <property type="term" value="C:extracellular space"/>
    <property type="evidence" value="ECO:0007669"/>
    <property type="project" value="TreeGrafter"/>
</dbReference>
<dbReference type="GO" id="GO:0042277">
    <property type="term" value="F:peptide binding"/>
    <property type="evidence" value="ECO:0007669"/>
    <property type="project" value="TreeGrafter"/>
</dbReference>
<evidence type="ECO:0000256" key="11">
    <source>
        <dbReference type="ARBA" id="ARBA00022968"/>
    </source>
</evidence>
<keyword evidence="11" id="KW-0735">Signal-anchor</keyword>
<sequence>MACELNEILPRDLEPTHYRIKIIPNLKTLDISGVVRITFIVKNETNKIIFNLSNIIIVEESVKITQKENSKSIEIKSQNYMECCLYEIALNNPLKVEEEYFLDLAYSGELNKSLQGFYKMTYLDNFDDVRTGASTQFSPTDARKAFPCFDEPHFKATFRISIARPSDMKTLSNMILEKSEPIIGSDNYVWDHYPETPKMPTYIVGFMITTLKTTSNLDNLIRVWCRGILLGLTDFATDLAPKILNYLEDYFDIKFPLPKMDLVAVPEFGFSAMENYGMITFRENVLLCNKNASIDEKKKSALVMGHEIAHQWFGNLVTPSTWNDLWLKEGFATYFEYLSVDKAEPSWEVMNDFIQSETSRAFQVDALHSARPISAHLINCRQIRQTFDAISYAKGACLVRMMHDFLGDGVFQDGIRTLLRKYEHGSIDCDRLFGIFEPKELSKEFVKVAMESWTKQAGFPVVNASFDAGSSSLTLTQERFYYSNEEDNEQLWYIPVQLIFDDLDIDEFFWLKERTKTFEISIEDWYLLNLNQTGYYIVNYDLENWQKLIKNIEIFPTLTQLQLIGDSMDLARANQLNYSVPLSLIKKISESQDFKECFENLINEKLSYLRNFLSSTPLHSVLKDFPVIKNHRPALAVCGKICTCEECNFLRTNLSSLIQENSTVRVQDAGSLFAAIAKQNCRLAFNFLRKNWHKMLNRYGDGFSIMARMITCLAAHMNEENDIQEFIEFKNSVENNIGSTSEAFEIAINTIQSNLEWIENNYKSVENWFRENAFL</sequence>
<dbReference type="InterPro" id="IPR024571">
    <property type="entry name" value="ERAP1-like_C_dom"/>
</dbReference>
<evidence type="ECO:0000256" key="20">
    <source>
        <dbReference type="RuleBase" id="RU364040"/>
    </source>
</evidence>
<evidence type="ECO:0000256" key="16">
    <source>
        <dbReference type="ARBA" id="ARBA00023288"/>
    </source>
</evidence>
<evidence type="ECO:0000256" key="10">
    <source>
        <dbReference type="ARBA" id="ARBA00022833"/>
    </source>
</evidence>
<dbReference type="FunFam" id="2.60.40.1730:FF:000001">
    <property type="entry name" value="Leucyl-cystinyl aminopeptidase"/>
    <property type="match status" value="1"/>
</dbReference>
<evidence type="ECO:0000256" key="13">
    <source>
        <dbReference type="ARBA" id="ARBA00023049"/>
    </source>
</evidence>
<dbReference type="Pfam" id="PF01433">
    <property type="entry name" value="Peptidase_M1"/>
    <property type="match status" value="1"/>
</dbReference>
<dbReference type="EC" id="3.4.11.-" evidence="20"/>
<dbReference type="GO" id="GO:0008270">
    <property type="term" value="F:zinc ion binding"/>
    <property type="evidence" value="ECO:0007669"/>
    <property type="project" value="UniProtKB-UniRule"/>
</dbReference>
<keyword evidence="6 20" id="KW-0645">Protease</keyword>
<feature type="binding site" evidence="18">
    <location>
        <position position="306"/>
    </location>
    <ligand>
        <name>Zn(2+)</name>
        <dbReference type="ChEBI" id="CHEBI:29105"/>
        <note>catalytic</note>
    </ligand>
</feature>
<dbReference type="AlphaFoldDB" id="A0A9P0BK48"/>
<feature type="site" description="Transition state stabilizer" evidence="19">
    <location>
        <position position="392"/>
    </location>
</feature>
<comment type="cofactor">
    <cofactor evidence="18 20">
        <name>Zn(2+)</name>
        <dbReference type="ChEBI" id="CHEBI:29105"/>
    </cofactor>
    <text evidence="18 20">Binds 1 zinc ion per subunit.</text>
</comment>